<accession>A0A3M7SST3</accession>
<feature type="non-terminal residue" evidence="1">
    <location>
        <position position="1"/>
    </location>
</feature>
<dbReference type="AlphaFoldDB" id="A0A3M7SST3"/>
<dbReference type="EMBL" id="REGN01000839">
    <property type="protein sequence ID" value="RNA38680.1"/>
    <property type="molecule type" value="Genomic_DNA"/>
</dbReference>
<dbReference type="Proteomes" id="UP000276133">
    <property type="component" value="Unassembled WGS sequence"/>
</dbReference>
<reference evidence="1 2" key="1">
    <citation type="journal article" date="2018" name="Sci. Rep.">
        <title>Genomic signatures of local adaptation to the degree of environmental predictability in rotifers.</title>
        <authorList>
            <person name="Franch-Gras L."/>
            <person name="Hahn C."/>
            <person name="Garcia-Roger E.M."/>
            <person name="Carmona M.J."/>
            <person name="Serra M."/>
            <person name="Gomez A."/>
        </authorList>
    </citation>
    <scope>NUCLEOTIDE SEQUENCE [LARGE SCALE GENOMIC DNA]</scope>
    <source>
        <strain evidence="1">HYR1</strain>
    </source>
</reference>
<evidence type="ECO:0000313" key="1">
    <source>
        <dbReference type="EMBL" id="RNA38680.1"/>
    </source>
</evidence>
<sequence>ALARQIASLVILSYSPKINPISPAINKVLIFNRVNFLGLKQLVVPQSLKKDSLEISHENLTCAHLGDAKTLTKLSNRLY</sequence>
<organism evidence="1 2">
    <name type="scientific">Brachionus plicatilis</name>
    <name type="common">Marine rotifer</name>
    <name type="synonym">Brachionus muelleri</name>
    <dbReference type="NCBI Taxonomy" id="10195"/>
    <lineage>
        <taxon>Eukaryota</taxon>
        <taxon>Metazoa</taxon>
        <taxon>Spiralia</taxon>
        <taxon>Gnathifera</taxon>
        <taxon>Rotifera</taxon>
        <taxon>Eurotatoria</taxon>
        <taxon>Monogononta</taxon>
        <taxon>Pseudotrocha</taxon>
        <taxon>Ploima</taxon>
        <taxon>Brachionidae</taxon>
        <taxon>Brachionus</taxon>
    </lineage>
</organism>
<proteinExistence type="predicted"/>
<evidence type="ECO:0000313" key="2">
    <source>
        <dbReference type="Proteomes" id="UP000276133"/>
    </source>
</evidence>
<comment type="caution">
    <text evidence="1">The sequence shown here is derived from an EMBL/GenBank/DDBJ whole genome shotgun (WGS) entry which is preliminary data.</text>
</comment>
<dbReference type="OrthoDB" id="425619at2759"/>
<name>A0A3M7SST3_BRAPC</name>
<gene>
    <name evidence="1" type="ORF">BpHYR1_019905</name>
</gene>
<keyword evidence="2" id="KW-1185">Reference proteome</keyword>
<protein>
    <submittedName>
        <fullName evidence="1">Uncharacterized protein</fullName>
    </submittedName>
</protein>